<feature type="domain" description="ABC transporter" evidence="6">
    <location>
        <begin position="12"/>
        <end position="258"/>
    </location>
</feature>
<evidence type="ECO:0000256" key="4">
    <source>
        <dbReference type="ARBA" id="ARBA00022741"/>
    </source>
</evidence>
<dbReference type="PROSITE" id="PS00211">
    <property type="entry name" value="ABC_TRANSPORTER_1"/>
    <property type="match status" value="1"/>
</dbReference>
<dbReference type="CDD" id="cd03257">
    <property type="entry name" value="ABC_NikE_OppD_transporters"/>
    <property type="match status" value="2"/>
</dbReference>
<dbReference type="InterPro" id="IPR017871">
    <property type="entry name" value="ABC_transporter-like_CS"/>
</dbReference>
<organism evidence="7 8">
    <name type="scientific">Methylopila henanensis</name>
    <dbReference type="NCBI Taxonomy" id="873516"/>
    <lineage>
        <taxon>Bacteria</taxon>
        <taxon>Pseudomonadati</taxon>
        <taxon>Pseudomonadota</taxon>
        <taxon>Alphaproteobacteria</taxon>
        <taxon>Hyphomicrobiales</taxon>
        <taxon>Methylopilaceae</taxon>
        <taxon>Methylopila</taxon>
    </lineage>
</organism>
<keyword evidence="4" id="KW-0547">Nucleotide-binding</keyword>
<dbReference type="InterPro" id="IPR003593">
    <property type="entry name" value="AAA+_ATPase"/>
</dbReference>
<dbReference type="Pfam" id="PF00005">
    <property type="entry name" value="ABC_tran"/>
    <property type="match status" value="2"/>
</dbReference>
<keyword evidence="5 7" id="KW-0067">ATP-binding</keyword>
<dbReference type="PROSITE" id="PS50893">
    <property type="entry name" value="ABC_TRANSPORTER_2"/>
    <property type="match status" value="2"/>
</dbReference>
<gene>
    <name evidence="7" type="primary">nikE</name>
    <name evidence="7" type="ORF">ACFSCV_16555</name>
</gene>
<dbReference type="Pfam" id="PF08352">
    <property type="entry name" value="oligo_HPY"/>
    <property type="match status" value="2"/>
</dbReference>
<evidence type="ECO:0000256" key="1">
    <source>
        <dbReference type="ARBA" id="ARBA00004417"/>
    </source>
</evidence>
<evidence type="ECO:0000313" key="8">
    <source>
        <dbReference type="Proteomes" id="UP001597308"/>
    </source>
</evidence>
<dbReference type="InterPro" id="IPR050319">
    <property type="entry name" value="ABC_transp_ATP-bind"/>
</dbReference>
<evidence type="ECO:0000256" key="2">
    <source>
        <dbReference type="ARBA" id="ARBA00005417"/>
    </source>
</evidence>
<dbReference type="EMBL" id="JBHUER010000010">
    <property type="protein sequence ID" value="MFD1704619.1"/>
    <property type="molecule type" value="Genomic_DNA"/>
</dbReference>
<comment type="caution">
    <text evidence="7">The sequence shown here is derived from an EMBL/GenBank/DDBJ whole genome shotgun (WGS) entry which is preliminary data.</text>
</comment>
<dbReference type="SMART" id="SM00382">
    <property type="entry name" value="AAA"/>
    <property type="match status" value="2"/>
</dbReference>
<accession>A0ABW4KBG0</accession>
<comment type="subcellular location">
    <subcellularLocation>
        <location evidence="1">Cell inner membrane</location>
        <topology evidence="1">Peripheral membrane protein</topology>
    </subcellularLocation>
</comment>
<dbReference type="SUPFAM" id="SSF52540">
    <property type="entry name" value="P-loop containing nucleoside triphosphate hydrolases"/>
    <property type="match status" value="2"/>
</dbReference>
<name>A0ABW4KBG0_9HYPH</name>
<evidence type="ECO:0000259" key="6">
    <source>
        <dbReference type="PROSITE" id="PS50893"/>
    </source>
</evidence>
<comment type="similarity">
    <text evidence="2">Belongs to the ABC transporter superfamily.</text>
</comment>
<dbReference type="InterPro" id="IPR027417">
    <property type="entry name" value="P-loop_NTPase"/>
</dbReference>
<evidence type="ECO:0000256" key="5">
    <source>
        <dbReference type="ARBA" id="ARBA00022840"/>
    </source>
</evidence>
<proteinExistence type="inferred from homology"/>
<dbReference type="RefSeq" id="WP_378800665.1">
    <property type="nucleotide sequence ID" value="NZ_JBHUER010000010.1"/>
</dbReference>
<dbReference type="GO" id="GO:0005524">
    <property type="term" value="F:ATP binding"/>
    <property type="evidence" value="ECO:0007669"/>
    <property type="project" value="UniProtKB-KW"/>
</dbReference>
<dbReference type="PANTHER" id="PTHR43776:SF7">
    <property type="entry name" value="D,D-DIPEPTIDE TRANSPORT ATP-BINDING PROTEIN DDPF-RELATED"/>
    <property type="match status" value="1"/>
</dbReference>
<sequence length="562" mass="59829">MSAPASGPLVDIQGLSVRFGATDAPAVRDVDLLIRPGECVALVGESGSGKSVTARSLIGLAGSQSRIEAKRFLIDGRDARNFTERDWRGLRGTFAGLVMQDALTSLDPLRTIGQEVAEVAVHHRLLKRGDSVDRLVVSTLARVGVPEPEARARQYAHQLSGGLRQRALIAAAIAGGPRLIIADEPTTALDATVQAQVIGVLKARIREGAAVLLISHDLAVVAGVADRVHVMRDGRVVDAGATADVLARPRHAYTRQLIAASPSKDSRGARLSSARFASGEDEAIRIVRDPLPVRPPIADTVVLEASGLTKRYRALNGGRGEAFTALDHVSFRIRAGEVVGLVGESGSGKSTCAKIVLGLIEPDEGHVRLLGKPWSGVSERERRTLRSKLQYIPQDPLSSFDPRYRVSDIIAENVAGLDRPARAKRIEALLEQVGLDRSVAARRPLSLSGGQRQRVAIARALAAEPALIVCDEPVSALDVCIQAQVIDLIAELQSRLGTALLFISHDLGLVRHVADQVVVLKDGRVVEHGEADAVFRAPSHAYTRELIASSPAALVAAANPLH</sequence>
<dbReference type="Gene3D" id="3.40.50.300">
    <property type="entry name" value="P-loop containing nucleotide triphosphate hydrolases"/>
    <property type="match status" value="2"/>
</dbReference>
<dbReference type="InterPro" id="IPR013563">
    <property type="entry name" value="Oligopep_ABC_C"/>
</dbReference>
<keyword evidence="8" id="KW-1185">Reference proteome</keyword>
<dbReference type="InterPro" id="IPR003439">
    <property type="entry name" value="ABC_transporter-like_ATP-bd"/>
</dbReference>
<evidence type="ECO:0000256" key="3">
    <source>
        <dbReference type="ARBA" id="ARBA00022448"/>
    </source>
</evidence>
<dbReference type="Proteomes" id="UP001597308">
    <property type="component" value="Unassembled WGS sequence"/>
</dbReference>
<protein>
    <submittedName>
        <fullName evidence="7">Nickel ABC transporter ATP-binding protein NikE</fullName>
    </submittedName>
</protein>
<dbReference type="NCBIfam" id="NF007739">
    <property type="entry name" value="PRK10419.1"/>
    <property type="match status" value="2"/>
</dbReference>
<reference evidence="8" key="1">
    <citation type="journal article" date="2019" name="Int. J. Syst. Evol. Microbiol.">
        <title>The Global Catalogue of Microorganisms (GCM) 10K type strain sequencing project: providing services to taxonomists for standard genome sequencing and annotation.</title>
        <authorList>
            <consortium name="The Broad Institute Genomics Platform"/>
            <consortium name="The Broad Institute Genome Sequencing Center for Infectious Disease"/>
            <person name="Wu L."/>
            <person name="Ma J."/>
        </authorList>
    </citation>
    <scope>NUCLEOTIDE SEQUENCE [LARGE SCALE GENOMIC DNA]</scope>
    <source>
        <strain evidence="8">KCTC 23707</strain>
    </source>
</reference>
<dbReference type="PANTHER" id="PTHR43776">
    <property type="entry name" value="TRANSPORT ATP-BINDING PROTEIN"/>
    <property type="match status" value="1"/>
</dbReference>
<evidence type="ECO:0000313" key="7">
    <source>
        <dbReference type="EMBL" id="MFD1704619.1"/>
    </source>
</evidence>
<keyword evidence="3" id="KW-0813">Transport</keyword>
<feature type="domain" description="ABC transporter" evidence="6">
    <location>
        <begin position="303"/>
        <end position="547"/>
    </location>
</feature>